<feature type="domain" description="Hemocyanin N-terminal" evidence="4">
    <location>
        <begin position="37"/>
        <end position="155"/>
    </location>
</feature>
<feature type="chain" id="PRO_5007824346" evidence="2">
    <location>
        <begin position="22"/>
        <end position="696"/>
    </location>
</feature>
<dbReference type="Pfam" id="PF00372">
    <property type="entry name" value="Hemocyanin_M"/>
    <property type="match status" value="1"/>
</dbReference>
<dbReference type="InterPro" id="IPR005204">
    <property type="entry name" value="Hemocyanin_N"/>
</dbReference>
<dbReference type="PANTHER" id="PTHR11511:SF5">
    <property type="entry name" value="FAT-BODY PROTEIN 1-RELATED"/>
    <property type="match status" value="1"/>
</dbReference>
<feature type="domain" description="Hemocyanin middle" evidence="3">
    <location>
        <begin position="161"/>
        <end position="436"/>
    </location>
</feature>
<evidence type="ECO:0000259" key="5">
    <source>
        <dbReference type="Pfam" id="PF03723"/>
    </source>
</evidence>
<proteinExistence type="predicted"/>
<protein>
    <submittedName>
        <fullName evidence="6">Larval serum protein 2</fullName>
    </submittedName>
</protein>
<dbReference type="SUPFAM" id="SSF81296">
    <property type="entry name" value="E set domains"/>
    <property type="match status" value="1"/>
</dbReference>
<name>A0A161MR06_TRIIF</name>
<dbReference type="InterPro" id="IPR036697">
    <property type="entry name" value="Hemocyanin_N_sf"/>
</dbReference>
<dbReference type="PROSITE" id="PS00210">
    <property type="entry name" value="HEMOCYANIN_2"/>
    <property type="match status" value="1"/>
</dbReference>
<feature type="signal peptide" evidence="2">
    <location>
        <begin position="1"/>
        <end position="21"/>
    </location>
</feature>
<accession>A0A161MR06</accession>
<organism evidence="6">
    <name type="scientific">Triatoma infestans</name>
    <name type="common">Assassin bug</name>
    <dbReference type="NCBI Taxonomy" id="30076"/>
    <lineage>
        <taxon>Eukaryota</taxon>
        <taxon>Metazoa</taxon>
        <taxon>Ecdysozoa</taxon>
        <taxon>Arthropoda</taxon>
        <taxon>Hexapoda</taxon>
        <taxon>Insecta</taxon>
        <taxon>Pterygota</taxon>
        <taxon>Neoptera</taxon>
        <taxon>Paraneoptera</taxon>
        <taxon>Hemiptera</taxon>
        <taxon>Heteroptera</taxon>
        <taxon>Panheteroptera</taxon>
        <taxon>Cimicomorpha</taxon>
        <taxon>Reduviidae</taxon>
        <taxon>Triatominae</taxon>
        <taxon>Triatoma</taxon>
    </lineage>
</organism>
<evidence type="ECO:0000259" key="3">
    <source>
        <dbReference type="Pfam" id="PF00372"/>
    </source>
</evidence>
<dbReference type="Gene3D" id="1.20.1370.10">
    <property type="entry name" value="Hemocyanin, N-terminal domain"/>
    <property type="match status" value="1"/>
</dbReference>
<dbReference type="PANTHER" id="PTHR11511">
    <property type="entry name" value="LARVAL STORAGE PROTEIN/PHENOLOXIDASE"/>
    <property type="match status" value="1"/>
</dbReference>
<dbReference type="Pfam" id="PF03723">
    <property type="entry name" value="Hemocyanin_C"/>
    <property type="match status" value="1"/>
</dbReference>
<feature type="domain" description="Hemocyanin C-terminal" evidence="5">
    <location>
        <begin position="445"/>
        <end position="685"/>
    </location>
</feature>
<dbReference type="PRINTS" id="PR00187">
    <property type="entry name" value="HAEMOCYANIN"/>
</dbReference>
<reference evidence="6" key="2">
    <citation type="journal article" date="2017" name="J. Med. Entomol.">
        <title>Transcriptome Analysis of the Triatoma infestans (Hemiptera: Reduviidae) Integument.</title>
        <authorList>
            <person name="Calderon-Fernandez G.M."/>
            <person name="Moriconi D.E."/>
            <person name="Dulbecco A.B."/>
            <person name="Juarez M.P."/>
        </authorList>
    </citation>
    <scope>NUCLEOTIDE SEQUENCE</scope>
    <source>
        <strain evidence="6">Int1</strain>
        <tissue evidence="6">Integument</tissue>
    </source>
</reference>
<dbReference type="Pfam" id="PF03722">
    <property type="entry name" value="Hemocyanin_N"/>
    <property type="match status" value="1"/>
</dbReference>
<dbReference type="SUPFAM" id="SSF48056">
    <property type="entry name" value="Di-copper centre-containing domain"/>
    <property type="match status" value="1"/>
</dbReference>
<dbReference type="InterPro" id="IPR014756">
    <property type="entry name" value="Ig_E-set"/>
</dbReference>
<dbReference type="InterPro" id="IPR013788">
    <property type="entry name" value="Hemocyanin/hexamerin"/>
</dbReference>
<dbReference type="AlphaFoldDB" id="A0A161MR06"/>
<dbReference type="Gene3D" id="2.60.40.1520">
    <property type="entry name" value="Hemocyanin, C-terminal domain"/>
    <property type="match status" value="1"/>
</dbReference>
<dbReference type="InterPro" id="IPR000896">
    <property type="entry name" value="Hemocyanin/hexamerin_mid_dom"/>
</dbReference>
<evidence type="ECO:0000313" key="6">
    <source>
        <dbReference type="EMBL" id="JAS01199.1"/>
    </source>
</evidence>
<dbReference type="InterPro" id="IPR005203">
    <property type="entry name" value="Hemocyanin_C"/>
</dbReference>
<dbReference type="EMBL" id="GEMB01001978">
    <property type="protein sequence ID" value="JAS01199.1"/>
    <property type="molecule type" value="Transcribed_RNA"/>
</dbReference>
<dbReference type="GO" id="GO:0005615">
    <property type="term" value="C:extracellular space"/>
    <property type="evidence" value="ECO:0007669"/>
    <property type="project" value="UniProtKB-ARBA"/>
</dbReference>
<dbReference type="InterPro" id="IPR037020">
    <property type="entry name" value="Hemocyanin_C_sf"/>
</dbReference>
<evidence type="ECO:0000259" key="4">
    <source>
        <dbReference type="Pfam" id="PF03722"/>
    </source>
</evidence>
<reference evidence="6" key="1">
    <citation type="submission" date="2016-04" db="EMBL/GenBank/DDBJ databases">
        <authorList>
            <person name="Calderon-Fernandez G.M.Sr."/>
        </authorList>
    </citation>
    <scope>NUCLEOTIDE SEQUENCE</scope>
    <source>
        <strain evidence="6">Int1</strain>
        <tissue evidence="6">Integument</tissue>
    </source>
</reference>
<evidence type="ECO:0000256" key="1">
    <source>
        <dbReference type="ARBA" id="ARBA00022761"/>
    </source>
</evidence>
<feature type="non-terminal residue" evidence="6">
    <location>
        <position position="1"/>
    </location>
</feature>
<dbReference type="Gene3D" id="1.10.1280.10">
    <property type="entry name" value="Di-copper center containing domain from catechol oxidase"/>
    <property type="match status" value="1"/>
</dbReference>
<sequence>CTVMMKLTLFVLGLVLATTYSSIVSTKPERKLADVDFLKRQKLVLELYFGLGNTEHFHNEYTEYDFKANIDHFHKPEVVTDFLEAYHHGFLPIDGIFTLSCHHTRHESVKLFDLFYFAKDFDTFYRAASWAKKHIHPVQFAFAYTLALLHREDCQHYELPPIYEVFPNYFVPADTLHQIFEAKLLGVKERKFTYNNTGYEYNYHESMYGGPLDPDAVGHLEYKISYLREDVGANNWYSTSNLKFPLWMNPEKYRGTYWHRRGESLYYRHQQIYARYVLERIANGLPYVELLHWYSPVKVGYNPRVVHVNGLPFYVRPDHLVPVETNKAQVKKAKHLEKRIFDAIDSGAFWEVSNSTLLPLKGDDGLDLLGKIIFGVSGRPSEKYFGCYYCAALEALGFAVHTSSDHEYVGGALTSSLTTLRDPLFYQWLGRLVKIFQYYKSRLPEYTHEELSFHGVKVKDFEVDKLVTYHDNFEFDVSNVVPVTDPKEYTHLNYYARQYRLNHKPFNYKLTVNSDDAKEAFVRVYIGPKYDPEDRELTVEQKRLAFVEIDRFPAKLVAGENVLERNSKESPFYESDHEGFKHLYNKVNNALNTGEQYYYTERYSCGVPHRYQLPRGSKSGKPFTIAVVVTPYDKHYEGEEKNFYSPCGSSKLFDTRPLGFPFDRPVHEHNLHVSNILFKDVLIVHRYESDVNRPTT</sequence>
<keyword evidence="2" id="KW-0732">Signal</keyword>
<evidence type="ECO:0000256" key="2">
    <source>
        <dbReference type="SAM" id="SignalP"/>
    </source>
</evidence>
<keyword evidence="1" id="KW-0758">Storage protein</keyword>
<dbReference type="InterPro" id="IPR008922">
    <property type="entry name" value="Di-copper_centre_dom_sf"/>
</dbReference>
<dbReference type="GO" id="GO:0045735">
    <property type="term" value="F:nutrient reservoir activity"/>
    <property type="evidence" value="ECO:0007669"/>
    <property type="project" value="UniProtKB-KW"/>
</dbReference>
<dbReference type="SUPFAM" id="SSF48050">
    <property type="entry name" value="Hemocyanin, N-terminal domain"/>
    <property type="match status" value="1"/>
</dbReference>